<dbReference type="Proteomes" id="UP000000739">
    <property type="component" value="Chromosome"/>
</dbReference>
<dbReference type="HOGENOM" id="CLU_090336_24_2_7"/>
<dbReference type="PANTHER" id="PTHR35526">
    <property type="entry name" value="ANTI-SIGMA-F FACTOR RSBW-RELATED"/>
    <property type="match status" value="1"/>
</dbReference>
<evidence type="ECO:0000313" key="3">
    <source>
        <dbReference type="EMBL" id="ACL04611.1"/>
    </source>
</evidence>
<protein>
    <submittedName>
        <fullName evidence="3">Anti-sigma regulatory factor, serine/threonine protein kinase</fullName>
    </submittedName>
</protein>
<evidence type="ECO:0000259" key="2">
    <source>
        <dbReference type="Pfam" id="PF13581"/>
    </source>
</evidence>
<dbReference type="RefSeq" id="WP_015947680.1">
    <property type="nucleotide sequence ID" value="NC_011768.1"/>
</dbReference>
<proteinExistence type="predicted"/>
<sequence length="137" mass="15448">MSEKFNCKIKNDLGELAKVSKAANEFLEPLNLDPKIVYGVNLILEEMLTNVITYGYEDEGTHEIDVSIGLDEDEVSIVLEDDGAPFNPLSLPWASHSADADELMEEGLGIHFVRNMMNAMQYRREDEKNILEVCIDL</sequence>
<keyword evidence="4" id="KW-1185">Reference proteome</keyword>
<dbReference type="CDD" id="cd16936">
    <property type="entry name" value="HATPase_RsbW-like"/>
    <property type="match status" value="1"/>
</dbReference>
<evidence type="ECO:0000313" key="4">
    <source>
        <dbReference type="Proteomes" id="UP000000739"/>
    </source>
</evidence>
<dbReference type="EMBL" id="CP001322">
    <property type="protein sequence ID" value="ACL04611.1"/>
    <property type="molecule type" value="Genomic_DNA"/>
</dbReference>
<dbReference type="Gene3D" id="3.30.565.10">
    <property type="entry name" value="Histidine kinase-like ATPase, C-terminal domain"/>
    <property type="match status" value="1"/>
</dbReference>
<gene>
    <name evidence="3" type="ordered locus">Dalk_2921</name>
</gene>
<evidence type="ECO:0000256" key="1">
    <source>
        <dbReference type="ARBA" id="ARBA00022527"/>
    </source>
</evidence>
<dbReference type="SUPFAM" id="SSF55874">
    <property type="entry name" value="ATPase domain of HSP90 chaperone/DNA topoisomerase II/histidine kinase"/>
    <property type="match status" value="1"/>
</dbReference>
<dbReference type="eggNOG" id="COG2172">
    <property type="taxonomic scope" value="Bacteria"/>
</dbReference>
<keyword evidence="1 3" id="KW-0418">Kinase</keyword>
<reference evidence="3 4" key="1">
    <citation type="journal article" date="2012" name="Environ. Microbiol.">
        <title>The genome sequence of Desulfatibacillum alkenivorans AK-01: a blueprint for anaerobic alkane oxidation.</title>
        <authorList>
            <person name="Callaghan A.V."/>
            <person name="Morris B.E."/>
            <person name="Pereira I.A."/>
            <person name="McInerney M.J."/>
            <person name="Austin R.N."/>
            <person name="Groves J.T."/>
            <person name="Kukor J.J."/>
            <person name="Suflita J.M."/>
            <person name="Young L.Y."/>
            <person name="Zylstra G.J."/>
            <person name="Wawrik B."/>
        </authorList>
    </citation>
    <scope>NUCLEOTIDE SEQUENCE [LARGE SCALE GENOMIC DNA]</scope>
    <source>
        <strain evidence="3 4">AK-01</strain>
    </source>
</reference>
<keyword evidence="1 3" id="KW-0723">Serine/threonine-protein kinase</keyword>
<dbReference type="Pfam" id="PF13581">
    <property type="entry name" value="HATPase_c_2"/>
    <property type="match status" value="1"/>
</dbReference>
<organism evidence="3 4">
    <name type="scientific">Desulfatibacillum aliphaticivorans</name>
    <dbReference type="NCBI Taxonomy" id="218208"/>
    <lineage>
        <taxon>Bacteria</taxon>
        <taxon>Pseudomonadati</taxon>
        <taxon>Thermodesulfobacteriota</taxon>
        <taxon>Desulfobacteria</taxon>
        <taxon>Desulfobacterales</taxon>
        <taxon>Desulfatibacillaceae</taxon>
        <taxon>Desulfatibacillum</taxon>
    </lineage>
</organism>
<keyword evidence="1 3" id="KW-0808">Transferase</keyword>
<dbReference type="AlphaFoldDB" id="B8FBG7"/>
<dbReference type="InterPro" id="IPR036890">
    <property type="entry name" value="HATPase_C_sf"/>
</dbReference>
<name>B8FBG7_DESAL</name>
<dbReference type="InterPro" id="IPR050267">
    <property type="entry name" value="Anti-sigma-factor_SerPK"/>
</dbReference>
<dbReference type="KEGG" id="dal:Dalk_2921"/>
<accession>B8FBG7</accession>
<dbReference type="GO" id="GO:0004674">
    <property type="term" value="F:protein serine/threonine kinase activity"/>
    <property type="evidence" value="ECO:0007669"/>
    <property type="project" value="UniProtKB-KW"/>
</dbReference>
<feature type="domain" description="Histidine kinase/HSP90-like ATPase" evidence="2">
    <location>
        <begin position="11"/>
        <end position="134"/>
    </location>
</feature>
<dbReference type="InterPro" id="IPR003594">
    <property type="entry name" value="HATPase_dom"/>
</dbReference>